<keyword evidence="2" id="KW-0732">Signal</keyword>
<dbReference type="Gene3D" id="2.20.200.10">
    <property type="entry name" value="Outer membrane efflux proteins (OEP)"/>
    <property type="match status" value="1"/>
</dbReference>
<feature type="chain" id="PRO_5011819241" evidence="2">
    <location>
        <begin position="27"/>
        <end position="479"/>
    </location>
</feature>
<dbReference type="AlphaFoldDB" id="A0A1T5A0Z9"/>
<proteinExistence type="inferred from homology"/>
<name>A0A1T5A0Z9_9SPHI</name>
<dbReference type="NCBIfam" id="TIGR01845">
    <property type="entry name" value="outer_NodT"/>
    <property type="match status" value="1"/>
</dbReference>
<dbReference type="InterPro" id="IPR003423">
    <property type="entry name" value="OMP_efflux"/>
</dbReference>
<keyword evidence="4" id="KW-1185">Reference proteome</keyword>
<dbReference type="PANTHER" id="PTHR30203">
    <property type="entry name" value="OUTER MEMBRANE CATION EFFLUX PROTEIN"/>
    <property type="match status" value="1"/>
</dbReference>
<accession>A0A1T5A0Z9</accession>
<sequence length="479" mass="52297">MMNFLLIKIPHWLCLTALLFITSCKAPQEGVQASAGLPESYRNAPAPSADTTDTLGIAHLPKTDYFSDSILLTLLDTAVAQNNDLQLAVKNIEIASRILSQARLAYLPSVGLALTGSTTRPSNNSLNGISLNQFLGNKHIEDYNASVSFSWELDIWGKIRNQKAAALASYLQTEEARKAVETQLVTNVAYAYYNLLALREQLTIAKRSLALNDTTLNLIKLQYEVGEATLLALEQAEAQRLSAATLIPLYEQEINIQENALSILLGKMPAAVFTAAHLADIAVPDRVSAGIPSVLLSRRPDVHAAELGVRIADAQMRQARANMYPSLTITAQGGVNTFTASNWFTIPASLFGAVAGGITQPIFHNRRLKTAYEVSRIEREKSVIQFRQSMLVAVGEVADALIKIEKLKARSVLAAEKVTRLRNAVNNANSLYTNGVANYLEVITAQNNMLQSELELTDVKRLHLEALADLYRAVGGGWQ</sequence>
<dbReference type="GO" id="GO:0015562">
    <property type="term" value="F:efflux transmembrane transporter activity"/>
    <property type="evidence" value="ECO:0007669"/>
    <property type="project" value="InterPro"/>
</dbReference>
<dbReference type="InterPro" id="IPR010131">
    <property type="entry name" value="MdtP/NodT-like"/>
</dbReference>
<keyword evidence="2" id="KW-0812">Transmembrane</keyword>
<evidence type="ECO:0000256" key="1">
    <source>
        <dbReference type="ARBA" id="ARBA00007613"/>
    </source>
</evidence>
<evidence type="ECO:0000256" key="2">
    <source>
        <dbReference type="RuleBase" id="RU362097"/>
    </source>
</evidence>
<dbReference type="RefSeq" id="WP_079715134.1">
    <property type="nucleotide sequence ID" value="NZ_FUYS01000001.1"/>
</dbReference>
<comment type="similarity">
    <text evidence="1 2">Belongs to the outer membrane factor (OMF) (TC 1.B.17) family.</text>
</comment>
<keyword evidence="2" id="KW-0564">Palmitate</keyword>
<dbReference type="Proteomes" id="UP000190541">
    <property type="component" value="Unassembled WGS sequence"/>
</dbReference>
<keyword evidence="2" id="KW-0472">Membrane</keyword>
<feature type="signal peptide" evidence="2">
    <location>
        <begin position="1"/>
        <end position="26"/>
    </location>
</feature>
<evidence type="ECO:0000313" key="4">
    <source>
        <dbReference type="Proteomes" id="UP000190541"/>
    </source>
</evidence>
<keyword evidence="2 3" id="KW-0449">Lipoprotein</keyword>
<keyword evidence="2" id="KW-1134">Transmembrane beta strand</keyword>
<dbReference type="EMBL" id="FUYS01000001">
    <property type="protein sequence ID" value="SKB28704.1"/>
    <property type="molecule type" value="Genomic_DNA"/>
</dbReference>
<dbReference type="Gene3D" id="1.20.1600.10">
    <property type="entry name" value="Outer membrane efflux proteins (OEP)"/>
    <property type="match status" value="1"/>
</dbReference>
<comment type="subcellular location">
    <subcellularLocation>
        <location evidence="2">Cell membrane</location>
        <topology evidence="2">Lipid-anchor</topology>
    </subcellularLocation>
</comment>
<dbReference type="STRING" id="623280.SAMN05660226_00418"/>
<dbReference type="SUPFAM" id="SSF56954">
    <property type="entry name" value="Outer membrane efflux proteins (OEP)"/>
    <property type="match status" value="1"/>
</dbReference>
<reference evidence="3 4" key="1">
    <citation type="submission" date="2017-02" db="EMBL/GenBank/DDBJ databases">
        <authorList>
            <person name="Peterson S.W."/>
        </authorList>
    </citation>
    <scope>NUCLEOTIDE SEQUENCE [LARGE SCALE GENOMIC DNA]</scope>
    <source>
        <strain evidence="3 4">DSM 22899</strain>
    </source>
</reference>
<dbReference type="PANTHER" id="PTHR30203:SF33">
    <property type="entry name" value="BLR4455 PROTEIN"/>
    <property type="match status" value="1"/>
</dbReference>
<dbReference type="GO" id="GO:0005886">
    <property type="term" value="C:plasma membrane"/>
    <property type="evidence" value="ECO:0007669"/>
    <property type="project" value="UniProtKB-SubCell"/>
</dbReference>
<dbReference type="Pfam" id="PF02321">
    <property type="entry name" value="OEP"/>
    <property type="match status" value="2"/>
</dbReference>
<gene>
    <name evidence="3" type="ORF">SAMN05660226_00418</name>
</gene>
<organism evidence="3 4">
    <name type="scientific">Parapedobacter luteus</name>
    <dbReference type="NCBI Taxonomy" id="623280"/>
    <lineage>
        <taxon>Bacteria</taxon>
        <taxon>Pseudomonadati</taxon>
        <taxon>Bacteroidota</taxon>
        <taxon>Sphingobacteriia</taxon>
        <taxon>Sphingobacteriales</taxon>
        <taxon>Sphingobacteriaceae</taxon>
        <taxon>Parapedobacter</taxon>
    </lineage>
</organism>
<dbReference type="OrthoDB" id="9770517at2"/>
<evidence type="ECO:0000313" key="3">
    <source>
        <dbReference type="EMBL" id="SKB28704.1"/>
    </source>
</evidence>
<protein>
    <submittedName>
        <fullName evidence="3">Efflux transporter, outer membrane factor (OMF) lipoprotein, NodT family</fullName>
    </submittedName>
</protein>